<keyword evidence="9 11" id="KW-0482">Metalloprotease</keyword>
<gene>
    <name evidence="14" type="ORF">H8E19_00580</name>
</gene>
<feature type="domain" description="Peptidase M48" evidence="13">
    <location>
        <begin position="17"/>
        <end position="227"/>
    </location>
</feature>
<dbReference type="CDD" id="cd07336">
    <property type="entry name" value="M48B_HtpX_like"/>
    <property type="match status" value="1"/>
</dbReference>
<feature type="transmembrane region" description="Helical" evidence="12">
    <location>
        <begin position="88"/>
        <end position="107"/>
    </location>
</feature>
<dbReference type="AlphaFoldDB" id="A0A8J6T6I6"/>
<evidence type="ECO:0000256" key="4">
    <source>
        <dbReference type="ARBA" id="ARBA00022692"/>
    </source>
</evidence>
<keyword evidence="8 12" id="KW-1133">Transmembrane helix</keyword>
<sequence>LKMYRAKEVGPNDFPGLYNAVSQLSHSAALPMPRIYIIPEESPNAFATGRNPEHAVIAVTEGLLKSMDDEEATGVLAHEMSHIKNRDILIGSIAATMAGAIMILATMARWTAFFGGGSNDDEGGGGLGIIGLIAMSILAPIAAMLIQMAISRSREYLADATGARLAGNPEGLAKALEKLGASSKRLPMKANPSTAHMFIINPLSGKSMMNLFSTHPPLEERIARLRGGRPDLPIEERNDDMGKKAAEAMWRHLSGK</sequence>
<feature type="transmembrane region" description="Helical" evidence="12">
    <location>
        <begin position="127"/>
        <end position="146"/>
    </location>
</feature>
<name>A0A8J6T6I6_9DELT</name>
<evidence type="ECO:0000313" key="14">
    <source>
        <dbReference type="EMBL" id="MBC8175869.1"/>
    </source>
</evidence>
<keyword evidence="7 11" id="KW-0862">Zinc</keyword>
<dbReference type="Pfam" id="PF01435">
    <property type="entry name" value="Peptidase_M48"/>
    <property type="match status" value="1"/>
</dbReference>
<dbReference type="GO" id="GO:0046872">
    <property type="term" value="F:metal ion binding"/>
    <property type="evidence" value="ECO:0007669"/>
    <property type="project" value="UniProtKB-KW"/>
</dbReference>
<reference evidence="14 15" key="1">
    <citation type="submission" date="2020-08" db="EMBL/GenBank/DDBJ databases">
        <title>Bridging the membrane lipid divide: bacteria of the FCB group superphylum have the potential to synthesize archaeal ether lipids.</title>
        <authorList>
            <person name="Villanueva L."/>
            <person name="Von Meijenfeldt F.A.B."/>
            <person name="Westbye A.B."/>
            <person name="Yadav S."/>
            <person name="Hopmans E.C."/>
            <person name="Dutilh B.E."/>
            <person name="Sinninghe Damste J.S."/>
        </authorList>
    </citation>
    <scope>NUCLEOTIDE SEQUENCE [LARGE SCALE GENOMIC DNA]</scope>
    <source>
        <strain evidence="14">NIOZ-UU27</strain>
    </source>
</reference>
<accession>A0A8J6T6I6</accession>
<evidence type="ECO:0000256" key="7">
    <source>
        <dbReference type="ARBA" id="ARBA00022833"/>
    </source>
</evidence>
<feature type="non-terminal residue" evidence="14">
    <location>
        <position position="1"/>
    </location>
</feature>
<evidence type="ECO:0000256" key="6">
    <source>
        <dbReference type="ARBA" id="ARBA00022801"/>
    </source>
</evidence>
<dbReference type="GO" id="GO:0004222">
    <property type="term" value="F:metalloendopeptidase activity"/>
    <property type="evidence" value="ECO:0007669"/>
    <property type="project" value="InterPro"/>
</dbReference>
<keyword evidence="3 11" id="KW-0645">Protease</keyword>
<dbReference type="PANTHER" id="PTHR43221:SF1">
    <property type="entry name" value="PROTEASE HTPX"/>
    <property type="match status" value="1"/>
</dbReference>
<evidence type="ECO:0000256" key="2">
    <source>
        <dbReference type="ARBA" id="ARBA00022475"/>
    </source>
</evidence>
<organism evidence="14 15">
    <name type="scientific">Candidatus Desulfacyla euxinica</name>
    <dbReference type="NCBI Taxonomy" id="2841693"/>
    <lineage>
        <taxon>Bacteria</taxon>
        <taxon>Deltaproteobacteria</taxon>
        <taxon>Candidatus Desulfacyla</taxon>
    </lineage>
</organism>
<dbReference type="EMBL" id="JACNJD010000037">
    <property type="protein sequence ID" value="MBC8175869.1"/>
    <property type="molecule type" value="Genomic_DNA"/>
</dbReference>
<dbReference type="Proteomes" id="UP000650524">
    <property type="component" value="Unassembled WGS sequence"/>
</dbReference>
<evidence type="ECO:0000256" key="5">
    <source>
        <dbReference type="ARBA" id="ARBA00022723"/>
    </source>
</evidence>
<comment type="subcellular location">
    <subcellularLocation>
        <location evidence="1">Cell membrane</location>
        <topology evidence="1">Multi-pass membrane protein</topology>
    </subcellularLocation>
</comment>
<evidence type="ECO:0000256" key="8">
    <source>
        <dbReference type="ARBA" id="ARBA00022989"/>
    </source>
</evidence>
<evidence type="ECO:0000256" key="9">
    <source>
        <dbReference type="ARBA" id="ARBA00023049"/>
    </source>
</evidence>
<keyword evidence="6 11" id="KW-0378">Hydrolase</keyword>
<keyword evidence="10 12" id="KW-0472">Membrane</keyword>
<dbReference type="GO" id="GO:0006508">
    <property type="term" value="P:proteolysis"/>
    <property type="evidence" value="ECO:0007669"/>
    <property type="project" value="UniProtKB-KW"/>
</dbReference>
<evidence type="ECO:0000256" key="10">
    <source>
        <dbReference type="ARBA" id="ARBA00023136"/>
    </source>
</evidence>
<dbReference type="InterPro" id="IPR001915">
    <property type="entry name" value="Peptidase_M48"/>
</dbReference>
<comment type="caution">
    <text evidence="14">The sequence shown here is derived from an EMBL/GenBank/DDBJ whole genome shotgun (WGS) entry which is preliminary data.</text>
</comment>
<keyword evidence="4 12" id="KW-0812">Transmembrane</keyword>
<comment type="cofactor">
    <cofactor evidence="11">
        <name>Zn(2+)</name>
        <dbReference type="ChEBI" id="CHEBI:29105"/>
    </cofactor>
    <text evidence="11">Binds 1 zinc ion per subunit.</text>
</comment>
<evidence type="ECO:0000256" key="1">
    <source>
        <dbReference type="ARBA" id="ARBA00004651"/>
    </source>
</evidence>
<comment type="similarity">
    <text evidence="11">Belongs to the peptidase M48 family.</text>
</comment>
<dbReference type="Gene3D" id="3.30.2010.10">
    <property type="entry name" value="Metalloproteases ('zincins'), catalytic domain"/>
    <property type="match status" value="1"/>
</dbReference>
<dbReference type="GO" id="GO:0005886">
    <property type="term" value="C:plasma membrane"/>
    <property type="evidence" value="ECO:0007669"/>
    <property type="project" value="UniProtKB-SubCell"/>
</dbReference>
<dbReference type="InterPro" id="IPR050083">
    <property type="entry name" value="HtpX_protease"/>
</dbReference>
<protein>
    <submittedName>
        <fullName evidence="14">Zinc metalloprotease HtpX</fullName>
    </submittedName>
</protein>
<proteinExistence type="inferred from homology"/>
<evidence type="ECO:0000259" key="13">
    <source>
        <dbReference type="Pfam" id="PF01435"/>
    </source>
</evidence>
<evidence type="ECO:0000313" key="15">
    <source>
        <dbReference type="Proteomes" id="UP000650524"/>
    </source>
</evidence>
<evidence type="ECO:0000256" key="12">
    <source>
        <dbReference type="SAM" id="Phobius"/>
    </source>
</evidence>
<evidence type="ECO:0000256" key="11">
    <source>
        <dbReference type="RuleBase" id="RU003983"/>
    </source>
</evidence>
<keyword evidence="2" id="KW-1003">Cell membrane</keyword>
<dbReference type="PANTHER" id="PTHR43221">
    <property type="entry name" value="PROTEASE HTPX"/>
    <property type="match status" value="1"/>
</dbReference>
<evidence type="ECO:0000256" key="3">
    <source>
        <dbReference type="ARBA" id="ARBA00022670"/>
    </source>
</evidence>
<keyword evidence="5" id="KW-0479">Metal-binding</keyword>